<name>A0ACC1RXZ8_9HYPO</name>
<sequence>MADDPGPSAPFPDPDNWSPGPLKRDATKSFPLPKRKSWDHKEDELSPSIYDPDINNSDLMADDLSRSIPRDSIMANTPGPSLPSPEPELGSQGSVANDPDFSLHLAESNSSCTMREEDEGPVGPPSSLEPPGDGAGSSHQEPEVFAMDLDSADEALSLASIRQDPTSTLNGLPQVDPEPVDPIPKPTENTPGTALKVEEIELPTISEEPEPNTPKMALELEETGLSIAVGELELEASEKTTQVEETELTTIPEEPEPKILEKDLEVDETEPPTTVAEPEPEPLEKTLEAEGIGQLTIVNGLDSGPSEKGLEAAEPELPNFAKESETGPPEKGPEEDETKPSTIAQEIESEPSEEDLREDESELSTIDNELETCPELGPCPELEASEPGTAAPELEKPMVSTEESQETENNAGNSRLLRLVEPICPARKEDGGFCGLPSENIACPRCLLVGYCSDKCRKEHWEAHRPGCIKKKGQKFDESMEKLVADAQRGTQKDGDFWAKYPAVDLLNLNQTEGNAFDGVLNLLLAGGSTLRHVLYTIALLPPNANPTLRFALNELTGRDLAHLIWSLVLLTEVDSSPAFLAEAVIHLWYSARLPYPMLQYALQVLSESIEGLAEHVKKQGGSRSETLPFLIRRANCVIVLELSAENVAEITSWINPPPPGYDTYVIRVLDRQHLQWKTDGMLLPYGYPRDDFTEPNPLFFSRGKPYPRTATTEPLSEWPPFVLDQKCGPAVNDVYGKVFYHLRRVCLSFQTRMKSLRVEFTVTNKNLSELPGYFNKRDGRKFDRIEAGPFFDKVPLMTMAVLGHLLQHIDINPHATLLTTTRKSVCHELESVRDDLEQEVLDMHVESGTPLDKLAPPLGLTFVTNSPEAIRREIGLLMWRNWDKFSNVYLHAPHYFGELAKYMYKDCQTNGITTTCWAGLQFKQRNTICRPWPNRLVYNRNDDPTLQDFNRWLGWGDNKPVQWLEWKRTGDVDTENCVLWHTIALKEEEHVNTKPDEDFGVTVTEYLALALSAKTLILASRQQENGAKRGKEDGSSDMEMLKGETVAEKPKKKSKKKKKKKKGAAAAAAEADQEGDCSQVVEDSKS</sequence>
<dbReference type="EMBL" id="JANRMS010001474">
    <property type="protein sequence ID" value="KAJ3527995.1"/>
    <property type="molecule type" value="Genomic_DNA"/>
</dbReference>
<protein>
    <submittedName>
        <fullName evidence="1">Uncharacterized protein</fullName>
    </submittedName>
</protein>
<keyword evidence="2" id="KW-1185">Reference proteome</keyword>
<evidence type="ECO:0000313" key="2">
    <source>
        <dbReference type="Proteomes" id="UP001148629"/>
    </source>
</evidence>
<gene>
    <name evidence="1" type="ORF">NM208_g10427</name>
</gene>
<dbReference type="Proteomes" id="UP001148629">
    <property type="component" value="Unassembled WGS sequence"/>
</dbReference>
<organism evidence="1 2">
    <name type="scientific">Fusarium decemcellulare</name>
    <dbReference type="NCBI Taxonomy" id="57161"/>
    <lineage>
        <taxon>Eukaryota</taxon>
        <taxon>Fungi</taxon>
        <taxon>Dikarya</taxon>
        <taxon>Ascomycota</taxon>
        <taxon>Pezizomycotina</taxon>
        <taxon>Sordariomycetes</taxon>
        <taxon>Hypocreomycetidae</taxon>
        <taxon>Hypocreales</taxon>
        <taxon>Nectriaceae</taxon>
        <taxon>Fusarium</taxon>
        <taxon>Fusarium decemcellulare species complex</taxon>
    </lineage>
</organism>
<reference evidence="1" key="1">
    <citation type="submission" date="2022-08" db="EMBL/GenBank/DDBJ databases">
        <title>Genome Sequence of Fusarium decemcellulare.</title>
        <authorList>
            <person name="Buettner E."/>
        </authorList>
    </citation>
    <scope>NUCLEOTIDE SEQUENCE</scope>
    <source>
        <strain evidence="1">Babe19</strain>
    </source>
</reference>
<comment type="caution">
    <text evidence="1">The sequence shown here is derived from an EMBL/GenBank/DDBJ whole genome shotgun (WGS) entry which is preliminary data.</text>
</comment>
<proteinExistence type="predicted"/>
<evidence type="ECO:0000313" key="1">
    <source>
        <dbReference type="EMBL" id="KAJ3527995.1"/>
    </source>
</evidence>
<accession>A0ACC1RXZ8</accession>